<dbReference type="Pfam" id="PF00487">
    <property type="entry name" value="FA_desaturase"/>
    <property type="match status" value="1"/>
</dbReference>
<keyword evidence="6 12" id="KW-1133">Transmembrane helix</keyword>
<keyword evidence="7" id="KW-0560">Oxidoreductase</keyword>
<accession>A0A7G5H5V6</accession>
<evidence type="ECO:0000256" key="10">
    <source>
        <dbReference type="ARBA" id="ARBA00023136"/>
    </source>
</evidence>
<evidence type="ECO:0000256" key="8">
    <source>
        <dbReference type="ARBA" id="ARBA00023004"/>
    </source>
</evidence>
<evidence type="ECO:0000256" key="11">
    <source>
        <dbReference type="ARBA" id="ARBA00023160"/>
    </source>
</evidence>
<evidence type="ECO:0000259" key="13">
    <source>
        <dbReference type="Pfam" id="PF00487"/>
    </source>
</evidence>
<dbReference type="PANTHER" id="PTHR11351:SF31">
    <property type="entry name" value="DESATURASE 1, ISOFORM A-RELATED"/>
    <property type="match status" value="1"/>
</dbReference>
<evidence type="ECO:0000256" key="9">
    <source>
        <dbReference type="ARBA" id="ARBA00023098"/>
    </source>
</evidence>
<feature type="domain" description="Fatty acid desaturase" evidence="13">
    <location>
        <begin position="3"/>
        <end position="227"/>
    </location>
</feature>
<evidence type="ECO:0000313" key="14">
    <source>
        <dbReference type="EMBL" id="QMW06498.1"/>
    </source>
</evidence>
<keyword evidence="9" id="KW-0443">Lipid metabolism</keyword>
<dbReference type="GO" id="GO:0016717">
    <property type="term" value="F:oxidoreductase activity, acting on paired donors, with oxidation of a pair of donors resulting in the reduction of molecular oxygen to two molecules of water"/>
    <property type="evidence" value="ECO:0007669"/>
    <property type="project" value="InterPro"/>
</dbReference>
<keyword evidence="5" id="KW-0276">Fatty acid metabolism</keyword>
<dbReference type="GO" id="GO:0006633">
    <property type="term" value="P:fatty acid biosynthetic process"/>
    <property type="evidence" value="ECO:0007669"/>
    <property type="project" value="UniProtKB-KW"/>
</dbReference>
<evidence type="ECO:0000256" key="7">
    <source>
        <dbReference type="ARBA" id="ARBA00023002"/>
    </source>
</evidence>
<sequence length="273" mass="32400">MIVLAAFLGHWYLSLFCQTFFLHRYSAHKMFSMSKFWERFFYALTYVSQGSSYLSPRAYAVLHRMHHAFSDTEKDPHSPHHTKNVFTMMWKTKDIYNAVLHRKQAIEKQFDRNYPEWNFIEKLGDSWVSRASWGVLYTIFYVFAFIYLDMHWAFFFLLPVHFVMGPVHGAIINWSGHKYGYANFDNQDKSKNSLILDVVMMGELFQNNHHKRPNSANFGAKWFEFDPTFPLIGILHKLHVVRLRPSAEAKKAQYEVGHDRRVEVEEVEKEIEA</sequence>
<evidence type="ECO:0000256" key="12">
    <source>
        <dbReference type="SAM" id="Phobius"/>
    </source>
</evidence>
<evidence type="ECO:0000256" key="5">
    <source>
        <dbReference type="ARBA" id="ARBA00022832"/>
    </source>
</evidence>
<evidence type="ECO:0000256" key="6">
    <source>
        <dbReference type="ARBA" id="ARBA00022989"/>
    </source>
</evidence>
<dbReference type="GO" id="GO:0016020">
    <property type="term" value="C:membrane"/>
    <property type="evidence" value="ECO:0007669"/>
    <property type="project" value="UniProtKB-SubCell"/>
</dbReference>
<comment type="subcellular location">
    <subcellularLocation>
        <location evidence="1">Membrane</location>
        <topology evidence="1">Multi-pass membrane protein</topology>
    </subcellularLocation>
</comment>
<proteinExistence type="inferred from homology"/>
<gene>
    <name evidence="14" type="ORF">H3H32_17180</name>
</gene>
<dbReference type="AlphaFoldDB" id="A0A7G5H5V6"/>
<evidence type="ECO:0000313" key="15">
    <source>
        <dbReference type="Proteomes" id="UP000515369"/>
    </source>
</evidence>
<keyword evidence="11" id="KW-0275">Fatty acid biosynthesis</keyword>
<feature type="transmembrane region" description="Helical" evidence="12">
    <location>
        <begin position="131"/>
        <end position="148"/>
    </location>
</feature>
<evidence type="ECO:0000256" key="3">
    <source>
        <dbReference type="ARBA" id="ARBA00022516"/>
    </source>
</evidence>
<dbReference type="Proteomes" id="UP000515369">
    <property type="component" value="Chromosome"/>
</dbReference>
<evidence type="ECO:0000256" key="1">
    <source>
        <dbReference type="ARBA" id="ARBA00004141"/>
    </source>
</evidence>
<organism evidence="14 15">
    <name type="scientific">Spirosoma foliorum</name>
    <dbReference type="NCBI Taxonomy" id="2710596"/>
    <lineage>
        <taxon>Bacteria</taxon>
        <taxon>Pseudomonadati</taxon>
        <taxon>Bacteroidota</taxon>
        <taxon>Cytophagia</taxon>
        <taxon>Cytophagales</taxon>
        <taxon>Cytophagaceae</taxon>
        <taxon>Spirosoma</taxon>
    </lineage>
</organism>
<evidence type="ECO:0000256" key="2">
    <source>
        <dbReference type="ARBA" id="ARBA00008749"/>
    </source>
</evidence>
<reference evidence="14 15" key="1">
    <citation type="submission" date="2020-07" db="EMBL/GenBank/DDBJ databases">
        <title>Spirosoma foliorum sp. nov., isolated from the leaves on the Nejang mountain Korea, Republic of.</title>
        <authorList>
            <person name="Ho H."/>
            <person name="Lee Y.-J."/>
            <person name="Nurcahyanto D.-A."/>
            <person name="Kim S.-G."/>
        </authorList>
    </citation>
    <scope>NUCLEOTIDE SEQUENCE [LARGE SCALE GENOMIC DNA]</scope>
    <source>
        <strain evidence="14 15">PL0136</strain>
    </source>
</reference>
<evidence type="ECO:0000256" key="4">
    <source>
        <dbReference type="ARBA" id="ARBA00022692"/>
    </source>
</evidence>
<dbReference type="KEGG" id="sfol:H3H32_17180"/>
<keyword evidence="10 12" id="KW-0472">Membrane</keyword>
<name>A0A7G5H5V6_9BACT</name>
<dbReference type="RefSeq" id="WP_182463894.1">
    <property type="nucleotide sequence ID" value="NZ_CP059732.1"/>
</dbReference>
<comment type="similarity">
    <text evidence="2">Belongs to the fatty acid desaturase type 2 family.</text>
</comment>
<keyword evidence="15" id="KW-1185">Reference proteome</keyword>
<keyword evidence="3" id="KW-0444">Lipid biosynthesis</keyword>
<dbReference type="EMBL" id="CP059732">
    <property type="protein sequence ID" value="QMW06498.1"/>
    <property type="molecule type" value="Genomic_DNA"/>
</dbReference>
<dbReference type="PANTHER" id="PTHR11351">
    <property type="entry name" value="ACYL-COA DESATURASE"/>
    <property type="match status" value="1"/>
</dbReference>
<dbReference type="InterPro" id="IPR015876">
    <property type="entry name" value="Acyl-CoA_DS"/>
</dbReference>
<protein>
    <submittedName>
        <fullName evidence="14">Acyl-CoA desaturase</fullName>
    </submittedName>
</protein>
<feature type="transmembrane region" description="Helical" evidence="12">
    <location>
        <begin position="6"/>
        <end position="25"/>
    </location>
</feature>
<keyword evidence="4 12" id="KW-0812">Transmembrane</keyword>
<dbReference type="InterPro" id="IPR005804">
    <property type="entry name" value="FA_desaturase_dom"/>
</dbReference>
<dbReference type="CDD" id="cd03505">
    <property type="entry name" value="Delta9-FADS-like"/>
    <property type="match status" value="1"/>
</dbReference>
<feature type="transmembrane region" description="Helical" evidence="12">
    <location>
        <begin position="154"/>
        <end position="174"/>
    </location>
</feature>
<keyword evidence="8" id="KW-0408">Iron</keyword>